<keyword evidence="3" id="KW-1133">Transmembrane helix</keyword>
<comment type="caution">
    <text evidence="6">The sequence shown here is derived from an EMBL/GenBank/DDBJ whole genome shotgun (WGS) entry which is preliminary data.</text>
</comment>
<dbReference type="InterPro" id="IPR013783">
    <property type="entry name" value="Ig-like_fold"/>
</dbReference>
<feature type="chain" id="PRO_5025508439" description="Ig-like domain-containing protein" evidence="4">
    <location>
        <begin position="20"/>
        <end position="335"/>
    </location>
</feature>
<dbReference type="Gene3D" id="2.60.40.10">
    <property type="entry name" value="Immunoglobulins"/>
    <property type="match status" value="2"/>
</dbReference>
<dbReference type="SMART" id="SM00409">
    <property type="entry name" value="IG"/>
    <property type="match status" value="2"/>
</dbReference>
<dbReference type="PANTHER" id="PTHR10075:SF14">
    <property type="entry name" value="CELL ADHESION MOLECULE DSCAM2-RELATED"/>
    <property type="match status" value="1"/>
</dbReference>
<dbReference type="SUPFAM" id="SSF48726">
    <property type="entry name" value="Immunoglobulin"/>
    <property type="match status" value="2"/>
</dbReference>
<dbReference type="Proteomes" id="UP000465112">
    <property type="component" value="Chromosome 13"/>
</dbReference>
<organism evidence="6 7">
    <name type="scientific">Perca fluviatilis</name>
    <name type="common">European perch</name>
    <dbReference type="NCBI Taxonomy" id="8168"/>
    <lineage>
        <taxon>Eukaryota</taxon>
        <taxon>Metazoa</taxon>
        <taxon>Chordata</taxon>
        <taxon>Craniata</taxon>
        <taxon>Vertebrata</taxon>
        <taxon>Euteleostomi</taxon>
        <taxon>Actinopterygii</taxon>
        <taxon>Neopterygii</taxon>
        <taxon>Teleostei</taxon>
        <taxon>Neoteleostei</taxon>
        <taxon>Acanthomorphata</taxon>
        <taxon>Eupercaria</taxon>
        <taxon>Perciformes</taxon>
        <taxon>Percoidei</taxon>
        <taxon>Percidae</taxon>
        <taxon>Percinae</taxon>
        <taxon>Perca</taxon>
    </lineage>
</organism>
<evidence type="ECO:0000313" key="6">
    <source>
        <dbReference type="EMBL" id="KAF1382068.1"/>
    </source>
</evidence>
<dbReference type="SMART" id="SM00408">
    <property type="entry name" value="IGc2"/>
    <property type="match status" value="2"/>
</dbReference>
<dbReference type="Pfam" id="PF07686">
    <property type="entry name" value="V-set"/>
    <property type="match status" value="1"/>
</dbReference>
<dbReference type="GO" id="GO:0007399">
    <property type="term" value="P:nervous system development"/>
    <property type="evidence" value="ECO:0007669"/>
    <property type="project" value="UniProtKB-ARBA"/>
</dbReference>
<keyword evidence="3" id="KW-0812">Transmembrane</keyword>
<evidence type="ECO:0000256" key="1">
    <source>
        <dbReference type="ARBA" id="ARBA00023319"/>
    </source>
</evidence>
<feature type="transmembrane region" description="Helical" evidence="3">
    <location>
        <begin position="197"/>
        <end position="221"/>
    </location>
</feature>
<name>A0A6A5ESD6_PERFL</name>
<keyword evidence="3" id="KW-0472">Membrane</keyword>
<evidence type="ECO:0000256" key="2">
    <source>
        <dbReference type="SAM" id="MobiDB-lite"/>
    </source>
</evidence>
<dbReference type="PROSITE" id="PS50835">
    <property type="entry name" value="IG_LIKE"/>
    <property type="match status" value="1"/>
</dbReference>
<dbReference type="EMBL" id="VHII01000013">
    <property type="protein sequence ID" value="KAF1382068.1"/>
    <property type="molecule type" value="Genomic_DNA"/>
</dbReference>
<gene>
    <name evidence="6" type="ORF">PFLUV_G00160600</name>
</gene>
<sequence length="335" mass="36711">MRVNIYLLVLVLGYKAAAGIIHEIVEEKTPVTLPCPHSVEGDVTWSRERNGDKTDILTVNGGREIKHISGNRYSSLADKTLSLFIVKAVVSDSGRYFCNNEAAANLTVIPSGTTIVPAPERTSITLTCPHDVGASHVPTWTRDSGGIPLRRFDVSPVDQTLTITDVQPGDSGLYYCDGKPAVYLNVIEADPQPLIRWVFGVVVSFLLLLLLLLLFLIIVFINRRRFKRRGNEERSPIYEEIQDGFVLQPTNGGGTLTAQAAANCMADVSDGSNRQDPTYDTIPDLPPVKKKTVTSLPNESPYSLIGDHNKGFSQLADSTYCLLEKPKATANDQNQ</sequence>
<dbReference type="PANTHER" id="PTHR10075">
    <property type="entry name" value="BASIGIN RELATED"/>
    <property type="match status" value="1"/>
</dbReference>
<keyword evidence="1" id="KW-0393">Immunoglobulin domain</keyword>
<keyword evidence="4" id="KW-0732">Signal</keyword>
<feature type="domain" description="Ig-like" evidence="5">
    <location>
        <begin position="110"/>
        <end position="176"/>
    </location>
</feature>
<feature type="signal peptide" evidence="4">
    <location>
        <begin position="1"/>
        <end position="19"/>
    </location>
</feature>
<evidence type="ECO:0000259" key="5">
    <source>
        <dbReference type="PROSITE" id="PS50835"/>
    </source>
</evidence>
<dbReference type="InterPro" id="IPR007110">
    <property type="entry name" value="Ig-like_dom"/>
</dbReference>
<dbReference type="InterPro" id="IPR036179">
    <property type="entry name" value="Ig-like_dom_sf"/>
</dbReference>
<dbReference type="InterPro" id="IPR003599">
    <property type="entry name" value="Ig_sub"/>
</dbReference>
<reference evidence="6 7" key="1">
    <citation type="submission" date="2019-06" db="EMBL/GenBank/DDBJ databases">
        <title>A chromosome-scale genome assembly of the European perch, Perca fluviatilis.</title>
        <authorList>
            <person name="Roques C."/>
            <person name="Zahm M."/>
            <person name="Cabau C."/>
            <person name="Klopp C."/>
            <person name="Bouchez O."/>
            <person name="Donnadieu C."/>
            <person name="Kuhl H."/>
            <person name="Gislard M."/>
            <person name="Guendouz S."/>
            <person name="Journot L."/>
            <person name="Haffray P."/>
            <person name="Bestin A."/>
            <person name="Morvezen R."/>
            <person name="Feron R."/>
            <person name="Wen M."/>
            <person name="Jouanno E."/>
            <person name="Herpin A."/>
            <person name="Schartl M."/>
            <person name="Postlethwait J."/>
            <person name="Schaerlinger B."/>
            <person name="Chardard D."/>
            <person name="Lecocq T."/>
            <person name="Poncet C."/>
            <person name="Jaffrelo L."/>
            <person name="Lampietro C."/>
            <person name="Guiguen Y."/>
        </authorList>
    </citation>
    <scope>NUCLEOTIDE SEQUENCE [LARGE SCALE GENOMIC DNA]</scope>
    <source>
        <tissue evidence="6">Blood</tissue>
    </source>
</reference>
<keyword evidence="7" id="KW-1185">Reference proteome</keyword>
<dbReference type="InterPro" id="IPR003598">
    <property type="entry name" value="Ig_sub2"/>
</dbReference>
<proteinExistence type="predicted"/>
<evidence type="ECO:0000256" key="3">
    <source>
        <dbReference type="SAM" id="Phobius"/>
    </source>
</evidence>
<dbReference type="InterPro" id="IPR013106">
    <property type="entry name" value="Ig_V-set"/>
</dbReference>
<feature type="region of interest" description="Disordered" evidence="2">
    <location>
        <begin position="270"/>
        <end position="295"/>
    </location>
</feature>
<accession>A0A6A5ESD6</accession>
<protein>
    <recommendedName>
        <fullName evidence="5">Ig-like domain-containing protein</fullName>
    </recommendedName>
</protein>
<dbReference type="AlphaFoldDB" id="A0A6A5ESD6"/>
<evidence type="ECO:0000256" key="4">
    <source>
        <dbReference type="SAM" id="SignalP"/>
    </source>
</evidence>
<evidence type="ECO:0000313" key="7">
    <source>
        <dbReference type="Proteomes" id="UP000465112"/>
    </source>
</evidence>